<dbReference type="RefSeq" id="WP_011821641.1">
    <property type="nucleotide sequence ID" value="NC_008818.1"/>
</dbReference>
<dbReference type="STRING" id="415426.Hbut_0457"/>
<feature type="region of interest" description="Disordered" evidence="1">
    <location>
        <begin position="72"/>
        <end position="116"/>
    </location>
</feature>
<dbReference type="EMBL" id="CP000493">
    <property type="protein sequence ID" value="ABM80323.1"/>
    <property type="molecule type" value="Genomic_DNA"/>
</dbReference>
<dbReference type="HOGENOM" id="CLU_165884_0_0_2"/>
<dbReference type="SUPFAM" id="SSF50447">
    <property type="entry name" value="Translation proteins"/>
    <property type="match status" value="1"/>
</dbReference>
<dbReference type="eggNOG" id="arCOG02466">
    <property type="taxonomic scope" value="Archaea"/>
</dbReference>
<dbReference type="GO" id="GO:0042254">
    <property type="term" value="P:ribosome biogenesis"/>
    <property type="evidence" value="ECO:0007669"/>
    <property type="project" value="InterPro"/>
</dbReference>
<dbReference type="InterPro" id="IPR038664">
    <property type="entry name" value="Gar1/Naf1_Cbf5-bd_sf"/>
</dbReference>
<dbReference type="InterPro" id="IPR007504">
    <property type="entry name" value="H/ACA_rnp_Gar1/Naf1"/>
</dbReference>
<keyword evidence="3" id="KW-1185">Reference proteome</keyword>
<dbReference type="EnsemblBacteria" id="ABM80323">
    <property type="protein sequence ID" value="ABM80323"/>
    <property type="gene ID" value="Hbut_0457"/>
</dbReference>
<name>A2BK12_HYPBU</name>
<proteinExistence type="predicted"/>
<evidence type="ECO:0000313" key="2">
    <source>
        <dbReference type="EMBL" id="ABM80323.1"/>
    </source>
</evidence>
<accession>A2BK12</accession>
<reference evidence="2 3" key="1">
    <citation type="journal article" date="2007" name="Archaea">
        <title>The genome of Hyperthermus butylicus: a sulfur-reducing, peptide fermenting, neutrophilic Crenarchaeote growing up to 108 degrees C.</title>
        <authorList>
            <person name="Brugger K."/>
            <person name="Chen L."/>
            <person name="Stark M."/>
            <person name="Zibat A."/>
            <person name="Redder P."/>
            <person name="Ruepp A."/>
            <person name="Awayez M."/>
            <person name="She Q."/>
            <person name="Garrett R.A."/>
            <person name="Klenk H.P."/>
        </authorList>
    </citation>
    <scope>NUCLEOTIDE SEQUENCE [LARGE SCALE GENOMIC DNA]</scope>
    <source>
        <strain evidence="3">DSM 5456 / JCM 9403 / PLM1-5</strain>
    </source>
</reference>
<sequence>MRRLGTVLHTTPNGYIVVKLEEQQPPPLNVRVYDRDLRPIGVLLDIIGPVKEPYAVVKPASREIKLASGEVVYYKPPRPQKRGRRPRKTRTPRQHRGRQAGRRGGGGGRGRGGRRR</sequence>
<evidence type="ECO:0000313" key="3">
    <source>
        <dbReference type="Proteomes" id="UP000002593"/>
    </source>
</evidence>
<dbReference type="Pfam" id="PF04410">
    <property type="entry name" value="Gar1"/>
    <property type="match status" value="1"/>
</dbReference>
<dbReference type="AlphaFoldDB" id="A2BK12"/>
<gene>
    <name evidence="2" type="ordered locus">Hbut_0457</name>
</gene>
<dbReference type="Proteomes" id="UP000002593">
    <property type="component" value="Chromosome"/>
</dbReference>
<dbReference type="GeneID" id="4782874"/>
<feature type="compositionally biased region" description="Basic residues" evidence="1">
    <location>
        <begin position="78"/>
        <end position="101"/>
    </location>
</feature>
<protein>
    <submittedName>
        <fullName evidence="2">RNA binding protein, Gar1-type</fullName>
    </submittedName>
</protein>
<dbReference type="Gene3D" id="2.40.10.230">
    <property type="entry name" value="Probable tRNA pseudouridine synthase domain"/>
    <property type="match status" value="1"/>
</dbReference>
<evidence type="ECO:0000256" key="1">
    <source>
        <dbReference type="SAM" id="MobiDB-lite"/>
    </source>
</evidence>
<dbReference type="OrthoDB" id="60264at2157"/>
<dbReference type="KEGG" id="hbu:Hbut_0457"/>
<dbReference type="InterPro" id="IPR009000">
    <property type="entry name" value="Transl_B-barrel_sf"/>
</dbReference>
<organism evidence="2 3">
    <name type="scientific">Hyperthermus butylicus (strain DSM 5456 / JCM 9403 / PLM1-5)</name>
    <dbReference type="NCBI Taxonomy" id="415426"/>
    <lineage>
        <taxon>Archaea</taxon>
        <taxon>Thermoproteota</taxon>
        <taxon>Thermoprotei</taxon>
        <taxon>Desulfurococcales</taxon>
        <taxon>Pyrodictiaceae</taxon>
        <taxon>Hyperthermus</taxon>
    </lineage>
</organism>
<dbReference type="GO" id="GO:0001522">
    <property type="term" value="P:pseudouridine synthesis"/>
    <property type="evidence" value="ECO:0007669"/>
    <property type="project" value="InterPro"/>
</dbReference>